<reference evidence="1" key="1">
    <citation type="submission" date="2018-05" db="EMBL/GenBank/DDBJ databases">
        <authorList>
            <person name="Lanie J.A."/>
            <person name="Ng W.-L."/>
            <person name="Kazmierczak K.M."/>
            <person name="Andrzejewski T.M."/>
            <person name="Davidsen T.M."/>
            <person name="Wayne K.J."/>
            <person name="Tettelin H."/>
            <person name="Glass J.I."/>
            <person name="Rusch D."/>
            <person name="Podicherti R."/>
            <person name="Tsui H.-C.T."/>
            <person name="Winkler M.E."/>
        </authorList>
    </citation>
    <scope>NUCLEOTIDE SEQUENCE</scope>
</reference>
<dbReference type="InterPro" id="IPR023198">
    <property type="entry name" value="PGP-like_dom2"/>
</dbReference>
<sequence length="43" mass="5204">MNKNNITDIFFDLDHTLWDFDKNSNLTFIKIFELNELDIDINI</sequence>
<evidence type="ECO:0008006" key="2">
    <source>
        <dbReference type="Google" id="ProtNLM"/>
    </source>
</evidence>
<dbReference type="Gene3D" id="3.40.50.1000">
    <property type="entry name" value="HAD superfamily/HAD-like"/>
    <property type="match status" value="1"/>
</dbReference>
<dbReference type="SUPFAM" id="SSF56784">
    <property type="entry name" value="HAD-like"/>
    <property type="match status" value="1"/>
</dbReference>
<organism evidence="1">
    <name type="scientific">marine metagenome</name>
    <dbReference type="NCBI Taxonomy" id="408172"/>
    <lineage>
        <taxon>unclassified sequences</taxon>
        <taxon>metagenomes</taxon>
        <taxon>ecological metagenomes</taxon>
    </lineage>
</organism>
<protein>
    <recommendedName>
        <fullName evidence="2">Noncanonical pyrimidine nucleotidase, YjjG family</fullName>
    </recommendedName>
</protein>
<name>A0A382DUA7_9ZZZZ</name>
<feature type="non-terminal residue" evidence="1">
    <location>
        <position position="43"/>
    </location>
</feature>
<dbReference type="Gene3D" id="1.10.150.240">
    <property type="entry name" value="Putative phosphatase, domain 2"/>
    <property type="match status" value="1"/>
</dbReference>
<dbReference type="InterPro" id="IPR023214">
    <property type="entry name" value="HAD_sf"/>
</dbReference>
<dbReference type="AlphaFoldDB" id="A0A382DUA7"/>
<accession>A0A382DUA7</accession>
<evidence type="ECO:0000313" key="1">
    <source>
        <dbReference type="EMBL" id="SVB41534.1"/>
    </source>
</evidence>
<proteinExistence type="predicted"/>
<gene>
    <name evidence="1" type="ORF">METZ01_LOCUS194388</name>
</gene>
<dbReference type="InterPro" id="IPR036412">
    <property type="entry name" value="HAD-like_sf"/>
</dbReference>
<dbReference type="EMBL" id="UINC01040948">
    <property type="protein sequence ID" value="SVB41534.1"/>
    <property type="molecule type" value="Genomic_DNA"/>
</dbReference>